<dbReference type="PANTHER" id="PTHR43080:SF2">
    <property type="entry name" value="CBS DOMAIN-CONTAINING PROTEIN"/>
    <property type="match status" value="1"/>
</dbReference>
<comment type="caution">
    <text evidence="4">The sequence shown here is derived from an EMBL/GenBank/DDBJ whole genome shotgun (WGS) entry which is preliminary data.</text>
</comment>
<feature type="domain" description="CBS" evidence="3">
    <location>
        <begin position="93"/>
        <end position="149"/>
    </location>
</feature>
<dbReference type="Pfam" id="PF00571">
    <property type="entry name" value="CBS"/>
    <property type="match status" value="2"/>
</dbReference>
<organism evidence="4 5">
    <name type="scientific">candidate division WWE3 bacterium</name>
    <dbReference type="NCBI Taxonomy" id="2053526"/>
    <lineage>
        <taxon>Bacteria</taxon>
        <taxon>Katanobacteria</taxon>
    </lineage>
</organism>
<dbReference type="InterPro" id="IPR000644">
    <property type="entry name" value="CBS_dom"/>
</dbReference>
<feature type="domain" description="CBS" evidence="3">
    <location>
        <begin position="7"/>
        <end position="69"/>
    </location>
</feature>
<dbReference type="AlphaFoldDB" id="A0A928TW50"/>
<dbReference type="SUPFAM" id="SSF54631">
    <property type="entry name" value="CBS-domain pair"/>
    <property type="match status" value="1"/>
</dbReference>
<dbReference type="CDD" id="cd04586">
    <property type="entry name" value="CBS_pair_BON_assoc"/>
    <property type="match status" value="1"/>
</dbReference>
<evidence type="ECO:0000256" key="1">
    <source>
        <dbReference type="ARBA" id="ARBA00023122"/>
    </source>
</evidence>
<protein>
    <submittedName>
        <fullName evidence="4">CBS domain-containing protein</fullName>
    </submittedName>
</protein>
<evidence type="ECO:0000256" key="2">
    <source>
        <dbReference type="PROSITE-ProRule" id="PRU00703"/>
    </source>
</evidence>
<evidence type="ECO:0000259" key="3">
    <source>
        <dbReference type="PROSITE" id="PS51371"/>
    </source>
</evidence>
<dbReference type="EMBL" id="JABTTY010000001">
    <property type="protein sequence ID" value="MBE7524893.1"/>
    <property type="molecule type" value="Genomic_DNA"/>
</dbReference>
<sequence length="150" mass="17009">MYVRDVMEVDVVTVPEHATYEDVARLLHDEKISGVPVVDSGGNMVGAISEKDLFRVLYPFYRSYYESPESYTDLEAREAKIEEIRHHPVSRFMTTDISVISPDAPIMRAGAIMLARHIHRLPVVEGGRLVGIVSRANIYREILKRRLGLA</sequence>
<dbReference type="PANTHER" id="PTHR43080">
    <property type="entry name" value="CBS DOMAIN-CONTAINING PROTEIN CBSX3, MITOCHONDRIAL"/>
    <property type="match status" value="1"/>
</dbReference>
<dbReference type="InterPro" id="IPR051257">
    <property type="entry name" value="Diverse_CBS-Domain"/>
</dbReference>
<proteinExistence type="predicted"/>
<keyword evidence="1 2" id="KW-0129">CBS domain</keyword>
<reference evidence="4" key="1">
    <citation type="submission" date="2020-05" db="EMBL/GenBank/DDBJ databases">
        <title>High-Quality Genomes of Partial-Nitritation/Anammox System by Hierarchical Clustering Based Hybrid Assembly.</title>
        <authorList>
            <person name="Liu L."/>
            <person name="Wang Y."/>
            <person name="Che Y."/>
            <person name="Chen Y."/>
            <person name="Xia Y."/>
            <person name="Luo R."/>
            <person name="Cheng S.H."/>
            <person name="Zheng C."/>
            <person name="Zhang T."/>
        </authorList>
    </citation>
    <scope>NUCLEOTIDE SEQUENCE</scope>
    <source>
        <strain evidence="4">H1_PAT1</strain>
    </source>
</reference>
<dbReference type="Proteomes" id="UP000710385">
    <property type="component" value="Unassembled WGS sequence"/>
</dbReference>
<name>A0A928TW50_UNCKA</name>
<dbReference type="PROSITE" id="PS51371">
    <property type="entry name" value="CBS"/>
    <property type="match status" value="2"/>
</dbReference>
<dbReference type="Gene3D" id="3.10.580.10">
    <property type="entry name" value="CBS-domain"/>
    <property type="match status" value="1"/>
</dbReference>
<evidence type="ECO:0000313" key="5">
    <source>
        <dbReference type="Proteomes" id="UP000710385"/>
    </source>
</evidence>
<dbReference type="SMART" id="SM00116">
    <property type="entry name" value="CBS"/>
    <property type="match status" value="2"/>
</dbReference>
<dbReference type="InterPro" id="IPR046342">
    <property type="entry name" value="CBS_dom_sf"/>
</dbReference>
<accession>A0A928TW50</accession>
<evidence type="ECO:0000313" key="4">
    <source>
        <dbReference type="EMBL" id="MBE7524893.1"/>
    </source>
</evidence>
<gene>
    <name evidence="4" type="ORF">HS096_00630</name>
</gene>